<organism evidence="11 12">
    <name type="scientific">Tamilnaduibacter salinus</name>
    <dbReference type="NCBI Taxonomy" id="1484056"/>
    <lineage>
        <taxon>Bacteria</taxon>
        <taxon>Pseudomonadati</taxon>
        <taxon>Pseudomonadota</taxon>
        <taxon>Gammaproteobacteria</taxon>
        <taxon>Pseudomonadales</taxon>
        <taxon>Marinobacteraceae</taxon>
        <taxon>Tamilnaduibacter</taxon>
    </lineage>
</organism>
<feature type="binding site" evidence="10">
    <location>
        <position position="96"/>
    </location>
    <ligand>
        <name>Zn(2+)</name>
        <dbReference type="ChEBI" id="CHEBI:29105"/>
    </ligand>
</feature>
<dbReference type="CDD" id="cd07503">
    <property type="entry name" value="HAD_HisB-N"/>
    <property type="match status" value="1"/>
</dbReference>
<keyword evidence="3 10" id="KW-0479">Metal-binding</keyword>
<feature type="binding site" evidence="10">
    <location>
        <position position="8"/>
    </location>
    <ligand>
        <name>Mg(2+)</name>
        <dbReference type="ChEBI" id="CHEBI:18420"/>
    </ligand>
</feature>
<accession>A0A2U1CY88</accession>
<comment type="subcellular location">
    <subcellularLocation>
        <location evidence="1 7">Cytoplasm</location>
    </subcellularLocation>
</comment>
<evidence type="ECO:0000256" key="3">
    <source>
        <dbReference type="ARBA" id="ARBA00022723"/>
    </source>
</evidence>
<feature type="active site" description="Nucleophile" evidence="8">
    <location>
        <position position="6"/>
    </location>
</feature>
<feature type="site" description="Stabilizes the phosphoryl group" evidence="9">
    <location>
        <position position="49"/>
    </location>
</feature>
<keyword evidence="10" id="KW-0862">Zinc</keyword>
<dbReference type="Proteomes" id="UP000245887">
    <property type="component" value="Unassembled WGS sequence"/>
</dbReference>
<dbReference type="PIRSF" id="PIRSF004682">
    <property type="entry name" value="GmhB"/>
    <property type="match status" value="1"/>
</dbReference>
<evidence type="ECO:0000313" key="11">
    <source>
        <dbReference type="EMBL" id="PVY77458.1"/>
    </source>
</evidence>
<feature type="binding site" evidence="10">
    <location>
        <position position="126"/>
    </location>
    <ligand>
        <name>Mg(2+)</name>
        <dbReference type="ChEBI" id="CHEBI:18420"/>
    </ligand>
</feature>
<dbReference type="GO" id="GO:0005737">
    <property type="term" value="C:cytoplasm"/>
    <property type="evidence" value="ECO:0007669"/>
    <property type="project" value="UniProtKB-SubCell"/>
</dbReference>
<keyword evidence="10" id="KW-0460">Magnesium</keyword>
<dbReference type="PANTHER" id="PTHR42891">
    <property type="entry name" value="D-GLYCERO-BETA-D-MANNO-HEPTOSE-1,7-BISPHOSPHATE 7-PHOSPHATASE"/>
    <property type="match status" value="1"/>
</dbReference>
<feature type="active site" description="Proton donor" evidence="8">
    <location>
        <position position="8"/>
    </location>
</feature>
<keyword evidence="2 7" id="KW-0963">Cytoplasm</keyword>
<dbReference type="EMBL" id="QEKQ01000003">
    <property type="protein sequence ID" value="PVY77458.1"/>
    <property type="molecule type" value="Genomic_DNA"/>
</dbReference>
<name>A0A2U1CY88_9GAMM</name>
<sequence>MLVILDRDGVINRYEGEYICSPDDWDPLPGSIEAIARLCGAGHRIAVATNQSGIARGLYNDATLAAMHDRLCKLVNEAGGRIDAIQYCPHHPDDGCDCRKPATGLLRAIQLELGLDSLSNAIMVGDSDKDLEAGFRAGCGTLGLVRTGNGLNTERHLSASQSPYDDRLIVADNLSALVDRILKRP</sequence>
<evidence type="ECO:0000256" key="8">
    <source>
        <dbReference type="PIRSR" id="PIRSR004682-1"/>
    </source>
</evidence>
<evidence type="ECO:0000256" key="7">
    <source>
        <dbReference type="PIRNR" id="PIRNR004682"/>
    </source>
</evidence>
<comment type="caution">
    <text evidence="11">The sequence shown here is derived from an EMBL/GenBank/DDBJ whole genome shotgun (WGS) entry which is preliminary data.</text>
</comment>
<dbReference type="NCBIfam" id="NF006506">
    <property type="entry name" value="PRK08942.1"/>
    <property type="match status" value="1"/>
</dbReference>
<dbReference type="InterPro" id="IPR036412">
    <property type="entry name" value="HAD-like_sf"/>
</dbReference>
<comment type="cofactor">
    <cofactor evidence="10">
        <name>Mg(2+)</name>
        <dbReference type="ChEBI" id="CHEBI:18420"/>
    </cofactor>
</comment>
<gene>
    <name evidence="11" type="ORF">C8D92_103143</name>
</gene>
<evidence type="ECO:0000256" key="1">
    <source>
        <dbReference type="ARBA" id="ARBA00004496"/>
    </source>
</evidence>
<proteinExistence type="inferred from homology"/>
<keyword evidence="5 7" id="KW-0119">Carbohydrate metabolism</keyword>
<dbReference type="OrthoDB" id="9781367at2"/>
<reference evidence="11 12" key="1">
    <citation type="submission" date="2018-04" db="EMBL/GenBank/DDBJ databases">
        <title>Genomic Encyclopedia of Type Strains, Phase IV (KMG-IV): sequencing the most valuable type-strain genomes for metagenomic binning, comparative biology and taxonomic classification.</title>
        <authorList>
            <person name="Goeker M."/>
        </authorList>
    </citation>
    <scope>NUCLEOTIDE SEQUENCE [LARGE SCALE GENOMIC DNA]</scope>
    <source>
        <strain evidence="11 12">DSM 28688</strain>
    </source>
</reference>
<dbReference type="InterPro" id="IPR023214">
    <property type="entry name" value="HAD_sf"/>
</dbReference>
<dbReference type="NCBIfam" id="TIGR01656">
    <property type="entry name" value="Histidinol-ppas"/>
    <property type="match status" value="1"/>
</dbReference>
<dbReference type="GO" id="GO:0005975">
    <property type="term" value="P:carbohydrate metabolic process"/>
    <property type="evidence" value="ECO:0007669"/>
    <property type="project" value="InterPro"/>
</dbReference>
<feature type="site" description="Stabilizes the phosphoryl group" evidence="9">
    <location>
        <position position="100"/>
    </location>
</feature>
<evidence type="ECO:0000256" key="4">
    <source>
        <dbReference type="ARBA" id="ARBA00022801"/>
    </source>
</evidence>
<evidence type="ECO:0000256" key="9">
    <source>
        <dbReference type="PIRSR" id="PIRSR004682-3"/>
    </source>
</evidence>
<dbReference type="InterPro" id="IPR006549">
    <property type="entry name" value="HAD-SF_hydro_IIIA"/>
</dbReference>
<feature type="binding site" evidence="10">
    <location>
        <position position="98"/>
    </location>
    <ligand>
        <name>Zn(2+)</name>
        <dbReference type="ChEBI" id="CHEBI:29105"/>
    </ligand>
</feature>
<dbReference type="GO" id="GO:0016791">
    <property type="term" value="F:phosphatase activity"/>
    <property type="evidence" value="ECO:0007669"/>
    <property type="project" value="InterPro"/>
</dbReference>
<evidence type="ECO:0000256" key="5">
    <source>
        <dbReference type="ARBA" id="ARBA00023277"/>
    </source>
</evidence>
<dbReference type="EC" id="3.1.3.-" evidence="7"/>
<dbReference type="Pfam" id="PF13242">
    <property type="entry name" value="Hydrolase_like"/>
    <property type="match status" value="1"/>
</dbReference>
<feature type="binding site" evidence="10">
    <location>
        <position position="6"/>
    </location>
    <ligand>
        <name>Mg(2+)</name>
        <dbReference type="ChEBI" id="CHEBI:18420"/>
    </ligand>
</feature>
<dbReference type="NCBIfam" id="TIGR01662">
    <property type="entry name" value="HAD-SF-IIIA"/>
    <property type="match status" value="1"/>
</dbReference>
<evidence type="ECO:0000256" key="6">
    <source>
        <dbReference type="ARBA" id="ARBA00031828"/>
    </source>
</evidence>
<comment type="cofactor">
    <cofactor evidence="10">
        <name>Zn(2+)</name>
        <dbReference type="ChEBI" id="CHEBI:29105"/>
    </cofactor>
</comment>
<feature type="binding site" evidence="10">
    <location>
        <position position="90"/>
    </location>
    <ligand>
        <name>Zn(2+)</name>
        <dbReference type="ChEBI" id="CHEBI:29105"/>
    </ligand>
</feature>
<dbReference type="InterPro" id="IPR006543">
    <property type="entry name" value="Histidinol-phos"/>
</dbReference>
<dbReference type="SUPFAM" id="SSF56784">
    <property type="entry name" value="HAD-like"/>
    <property type="match status" value="1"/>
</dbReference>
<keyword evidence="4 7" id="KW-0378">Hydrolase</keyword>
<dbReference type="Gene3D" id="3.40.50.1000">
    <property type="entry name" value="HAD superfamily/HAD-like"/>
    <property type="match status" value="1"/>
</dbReference>
<dbReference type="GO" id="GO:0046872">
    <property type="term" value="F:metal ion binding"/>
    <property type="evidence" value="ECO:0007669"/>
    <property type="project" value="UniProtKB-KW"/>
</dbReference>
<dbReference type="AlphaFoldDB" id="A0A2U1CY88"/>
<protein>
    <recommendedName>
        <fullName evidence="6 7">D,D-heptose 1,7-bisphosphate phosphatase</fullName>
        <ecNumber evidence="7">3.1.3.-</ecNumber>
    </recommendedName>
</protein>
<comment type="similarity">
    <text evidence="7">Belongs to the gmhB family.</text>
</comment>
<dbReference type="RefSeq" id="WP_116918707.1">
    <property type="nucleotide sequence ID" value="NZ_QEKQ01000003.1"/>
</dbReference>
<feature type="site" description="Contributes to substrate recognition" evidence="9">
    <location>
        <position position="99"/>
    </location>
</feature>
<evidence type="ECO:0000256" key="2">
    <source>
        <dbReference type="ARBA" id="ARBA00022490"/>
    </source>
</evidence>
<evidence type="ECO:0000313" key="12">
    <source>
        <dbReference type="Proteomes" id="UP000245887"/>
    </source>
</evidence>
<dbReference type="InterPro" id="IPR004446">
    <property type="entry name" value="Heptose_bisP_phosphatase"/>
</dbReference>
<feature type="binding site" evidence="10">
    <location>
        <position position="88"/>
    </location>
    <ligand>
        <name>Zn(2+)</name>
        <dbReference type="ChEBI" id="CHEBI:29105"/>
    </ligand>
</feature>
<dbReference type="PANTHER" id="PTHR42891:SF1">
    <property type="entry name" value="D-GLYCERO-BETA-D-MANNO-HEPTOSE-1,7-BISPHOSPHATE 7-PHOSPHATASE"/>
    <property type="match status" value="1"/>
</dbReference>
<evidence type="ECO:0000256" key="10">
    <source>
        <dbReference type="PIRSR" id="PIRSR004682-4"/>
    </source>
</evidence>